<sequence length="290" mass="30598">MKALGTLHLGFLGAGAIAEALIRGLTSTGVAKPEQIHVTNRGNHVRLAELQTRYGVNTYALATDAFAHVDVILICTKPRDVPTALAYIAPFAPRDALYVSIAAGIDIATIEGALSQSKSGYEEPRKRIVRAMPNTSSIVLCSATGYALNHACTPEDEAVVRTLLGAVGRAYPLEESLLNAVTGLSGSGPAYVYYLAEAMTQGGIDVGLDPHTATELVVETLFGAAQMLRERVAPPATLRKQVTSPNGTTMAGLAVLDAYSFTDAVRSAIKRATERSAELGDALSRETRES</sequence>
<keyword evidence="6 8" id="KW-0028">Amino-acid biosynthesis</keyword>
<dbReference type="GO" id="GO:0005737">
    <property type="term" value="C:cytoplasm"/>
    <property type="evidence" value="ECO:0007669"/>
    <property type="project" value="UniProtKB-SubCell"/>
</dbReference>
<dbReference type="Proteomes" id="UP000190229">
    <property type="component" value="Unassembled WGS sequence"/>
</dbReference>
<dbReference type="UniPathway" id="UPA00098">
    <property type="reaction ID" value="UER00361"/>
</dbReference>
<dbReference type="FunFam" id="1.10.3730.10:FF:000001">
    <property type="entry name" value="Pyrroline-5-carboxylate reductase"/>
    <property type="match status" value="1"/>
</dbReference>
<proteinExistence type="inferred from homology"/>
<evidence type="ECO:0000259" key="10">
    <source>
        <dbReference type="Pfam" id="PF14748"/>
    </source>
</evidence>
<dbReference type="Pfam" id="PF03807">
    <property type="entry name" value="F420_oxidored"/>
    <property type="match status" value="1"/>
</dbReference>
<keyword evidence="4 6" id="KW-0560">Oxidoreductase</keyword>
<keyword evidence="12" id="KW-1185">Reference proteome</keyword>
<evidence type="ECO:0000256" key="3">
    <source>
        <dbReference type="ARBA" id="ARBA00022857"/>
    </source>
</evidence>
<dbReference type="InterPro" id="IPR053790">
    <property type="entry name" value="P5CR-like_CS"/>
</dbReference>
<comment type="subcellular location">
    <subcellularLocation>
        <location evidence="6">Cytoplasm</location>
    </subcellularLocation>
</comment>
<dbReference type="GO" id="GO:0004735">
    <property type="term" value="F:pyrroline-5-carboxylate reductase activity"/>
    <property type="evidence" value="ECO:0007669"/>
    <property type="project" value="UniProtKB-UniRule"/>
</dbReference>
<evidence type="ECO:0000256" key="4">
    <source>
        <dbReference type="ARBA" id="ARBA00023002"/>
    </source>
</evidence>
<comment type="similarity">
    <text evidence="1 6 8">Belongs to the pyrroline-5-carboxylate reductase family.</text>
</comment>
<protein>
    <recommendedName>
        <fullName evidence="6 7">Pyrroline-5-carboxylate reductase</fullName>
        <shortName evidence="6">P5C reductase</shortName>
        <shortName evidence="6">P5CR</shortName>
        <ecNumber evidence="6 7">1.5.1.2</ecNumber>
    </recommendedName>
    <alternativeName>
        <fullName evidence="6">PCA reductase</fullName>
    </alternativeName>
</protein>
<dbReference type="InterPro" id="IPR008927">
    <property type="entry name" value="6-PGluconate_DH-like_C_sf"/>
</dbReference>
<evidence type="ECO:0000256" key="8">
    <source>
        <dbReference type="RuleBase" id="RU003903"/>
    </source>
</evidence>
<dbReference type="HAMAP" id="MF_01925">
    <property type="entry name" value="P5C_reductase"/>
    <property type="match status" value="1"/>
</dbReference>
<dbReference type="PIRSF" id="PIRSF000193">
    <property type="entry name" value="Pyrrol-5-carb_rd"/>
    <property type="match status" value="1"/>
</dbReference>
<comment type="catalytic activity">
    <reaction evidence="6 8">
        <text>L-proline + NADP(+) = (S)-1-pyrroline-5-carboxylate + NADPH + 2 H(+)</text>
        <dbReference type="Rhea" id="RHEA:14109"/>
        <dbReference type="ChEBI" id="CHEBI:15378"/>
        <dbReference type="ChEBI" id="CHEBI:17388"/>
        <dbReference type="ChEBI" id="CHEBI:57783"/>
        <dbReference type="ChEBI" id="CHEBI:58349"/>
        <dbReference type="ChEBI" id="CHEBI:60039"/>
        <dbReference type="EC" id="1.5.1.2"/>
    </reaction>
</comment>
<dbReference type="Gene3D" id="1.10.3730.10">
    <property type="entry name" value="ProC C-terminal domain-like"/>
    <property type="match status" value="1"/>
</dbReference>
<organism evidence="11 12">
    <name type="scientific">Ferroacidibacillus organovorans</name>
    <dbReference type="NCBI Taxonomy" id="1765683"/>
    <lineage>
        <taxon>Bacteria</taxon>
        <taxon>Bacillati</taxon>
        <taxon>Bacillota</taxon>
        <taxon>Bacilli</taxon>
        <taxon>Bacillales</taxon>
        <taxon>Alicyclobacillaceae</taxon>
        <taxon>Ferroacidibacillus</taxon>
    </lineage>
</organism>
<dbReference type="AlphaFoldDB" id="A0A1V4ESF0"/>
<name>A0A1V4ESF0_9BACL</name>
<dbReference type="PANTHER" id="PTHR11645:SF0">
    <property type="entry name" value="PYRROLINE-5-CARBOXYLATE REDUCTASE 3"/>
    <property type="match status" value="1"/>
</dbReference>
<gene>
    <name evidence="6" type="primary">proC</name>
    <name evidence="11" type="ORF">B2M26_09410</name>
</gene>
<keyword evidence="2 6" id="KW-0641">Proline biosynthesis</keyword>
<evidence type="ECO:0000313" key="11">
    <source>
        <dbReference type="EMBL" id="OPG15821.1"/>
    </source>
</evidence>
<comment type="function">
    <text evidence="5 6">Catalyzes the reduction of 1-pyrroline-5-carboxylate (PCA) to L-proline.</text>
</comment>
<dbReference type="EC" id="1.5.1.2" evidence="6 7"/>
<dbReference type="Gene3D" id="3.40.50.720">
    <property type="entry name" value="NAD(P)-binding Rossmann-like Domain"/>
    <property type="match status" value="1"/>
</dbReference>
<dbReference type="GO" id="GO:0055129">
    <property type="term" value="P:L-proline biosynthetic process"/>
    <property type="evidence" value="ECO:0007669"/>
    <property type="project" value="UniProtKB-UniRule"/>
</dbReference>
<dbReference type="EMBL" id="MWPS01000026">
    <property type="protein sequence ID" value="OPG15821.1"/>
    <property type="molecule type" value="Genomic_DNA"/>
</dbReference>
<dbReference type="RefSeq" id="WP_079290879.1">
    <property type="nucleotide sequence ID" value="NZ_MWPS01000026.1"/>
</dbReference>
<evidence type="ECO:0000256" key="5">
    <source>
        <dbReference type="ARBA" id="ARBA00058118"/>
    </source>
</evidence>
<evidence type="ECO:0000256" key="6">
    <source>
        <dbReference type="HAMAP-Rule" id="MF_01925"/>
    </source>
</evidence>
<keyword evidence="6" id="KW-0963">Cytoplasm</keyword>
<dbReference type="SUPFAM" id="SSF48179">
    <property type="entry name" value="6-phosphogluconate dehydrogenase C-terminal domain-like"/>
    <property type="match status" value="1"/>
</dbReference>
<accession>A0A1V4ESF0</accession>
<evidence type="ECO:0000256" key="7">
    <source>
        <dbReference type="NCBIfam" id="TIGR00112"/>
    </source>
</evidence>
<evidence type="ECO:0000259" key="9">
    <source>
        <dbReference type="Pfam" id="PF03807"/>
    </source>
</evidence>
<comment type="pathway">
    <text evidence="6 8">Amino-acid biosynthesis; L-proline biosynthesis; L-proline from L-glutamate 5-semialdehyde: step 1/1.</text>
</comment>
<dbReference type="InterPro" id="IPR000304">
    <property type="entry name" value="Pyrroline-COOH_reductase"/>
</dbReference>
<feature type="domain" description="Pyrroline-5-carboxylate reductase catalytic N-terminal" evidence="9">
    <location>
        <begin position="9"/>
        <end position="104"/>
    </location>
</feature>
<dbReference type="Pfam" id="PF14748">
    <property type="entry name" value="P5CR_dimer"/>
    <property type="match status" value="1"/>
</dbReference>
<dbReference type="PANTHER" id="PTHR11645">
    <property type="entry name" value="PYRROLINE-5-CARBOXYLATE REDUCTASE"/>
    <property type="match status" value="1"/>
</dbReference>
<dbReference type="InterPro" id="IPR036291">
    <property type="entry name" value="NAD(P)-bd_dom_sf"/>
</dbReference>
<reference evidence="11 12" key="1">
    <citation type="submission" date="2017-02" db="EMBL/GenBank/DDBJ databases">
        <title>Draft genome of Acidibacillus ferrooxidans Huett2.</title>
        <authorList>
            <person name="Schopf S."/>
        </authorList>
    </citation>
    <scope>NUCLEOTIDE SEQUENCE [LARGE SCALE GENOMIC DNA]</scope>
    <source>
        <strain evidence="11 12">Huett2</strain>
    </source>
</reference>
<dbReference type="InterPro" id="IPR029036">
    <property type="entry name" value="P5CR_dimer"/>
</dbReference>
<dbReference type="SUPFAM" id="SSF51735">
    <property type="entry name" value="NAD(P)-binding Rossmann-fold domains"/>
    <property type="match status" value="1"/>
</dbReference>
<evidence type="ECO:0000256" key="2">
    <source>
        <dbReference type="ARBA" id="ARBA00022650"/>
    </source>
</evidence>
<dbReference type="NCBIfam" id="TIGR00112">
    <property type="entry name" value="proC"/>
    <property type="match status" value="1"/>
</dbReference>
<evidence type="ECO:0000256" key="1">
    <source>
        <dbReference type="ARBA" id="ARBA00005525"/>
    </source>
</evidence>
<comment type="catalytic activity">
    <reaction evidence="6">
        <text>L-proline + NAD(+) = (S)-1-pyrroline-5-carboxylate + NADH + 2 H(+)</text>
        <dbReference type="Rhea" id="RHEA:14105"/>
        <dbReference type="ChEBI" id="CHEBI:15378"/>
        <dbReference type="ChEBI" id="CHEBI:17388"/>
        <dbReference type="ChEBI" id="CHEBI:57540"/>
        <dbReference type="ChEBI" id="CHEBI:57945"/>
        <dbReference type="ChEBI" id="CHEBI:60039"/>
        <dbReference type="EC" id="1.5.1.2"/>
    </reaction>
</comment>
<evidence type="ECO:0000313" key="12">
    <source>
        <dbReference type="Proteomes" id="UP000190229"/>
    </source>
</evidence>
<keyword evidence="3 6" id="KW-0521">NADP</keyword>
<dbReference type="PROSITE" id="PS00521">
    <property type="entry name" value="P5CR"/>
    <property type="match status" value="1"/>
</dbReference>
<dbReference type="InterPro" id="IPR028939">
    <property type="entry name" value="P5C_Rdtase_cat_N"/>
</dbReference>
<comment type="caution">
    <text evidence="11">The sequence shown here is derived from an EMBL/GenBank/DDBJ whole genome shotgun (WGS) entry which is preliminary data.</text>
</comment>
<feature type="domain" description="Pyrroline-5-carboxylate reductase dimerisation" evidence="10">
    <location>
        <begin position="175"/>
        <end position="279"/>
    </location>
</feature>